<gene>
    <name evidence="15" type="ORF">HERILL_LOCUS14369</name>
</gene>
<dbReference type="GO" id="GO:0004097">
    <property type="term" value="F:catechol oxidase activity"/>
    <property type="evidence" value="ECO:0007669"/>
    <property type="project" value="UniProtKB-ARBA"/>
</dbReference>
<evidence type="ECO:0000256" key="9">
    <source>
        <dbReference type="ARBA" id="ARBA00023033"/>
    </source>
</evidence>
<keyword evidence="6" id="KW-0479">Metal-binding</keyword>
<dbReference type="EC" id="1.14.18.1" evidence="4"/>
<comment type="catalytic activity">
    <reaction evidence="12">
        <text>2 L-dopa + O2 = 2 L-dopaquinone + 2 H2O</text>
        <dbReference type="Rhea" id="RHEA:34287"/>
        <dbReference type="ChEBI" id="CHEBI:15377"/>
        <dbReference type="ChEBI" id="CHEBI:15379"/>
        <dbReference type="ChEBI" id="CHEBI:57504"/>
        <dbReference type="ChEBI" id="CHEBI:57924"/>
        <dbReference type="EC" id="1.14.18.1"/>
    </reaction>
</comment>
<dbReference type="EMBL" id="LR899014">
    <property type="protein sequence ID" value="CAD7091974.1"/>
    <property type="molecule type" value="Genomic_DNA"/>
</dbReference>
<accession>A0A7R8YZV5</accession>
<evidence type="ECO:0000256" key="5">
    <source>
        <dbReference type="ARBA" id="ARBA00022525"/>
    </source>
</evidence>
<dbReference type="FunCoup" id="A0A7R8YZV5">
    <property type="interactions" value="1"/>
</dbReference>
<comment type="subcellular location">
    <subcellularLocation>
        <location evidence="2">Secreted</location>
    </subcellularLocation>
</comment>
<dbReference type="OrthoDB" id="8119704at2759"/>
<dbReference type="InterPro" id="IPR008922">
    <property type="entry name" value="Di-copper_centre_dom_sf"/>
</dbReference>
<keyword evidence="11" id="KW-1015">Disulfide bond</keyword>
<dbReference type="InterPro" id="IPR000896">
    <property type="entry name" value="Hemocyanin/hexamerin_mid_dom"/>
</dbReference>
<dbReference type="InterPro" id="IPR037020">
    <property type="entry name" value="Hemocyanin_C_sf"/>
</dbReference>
<organism evidence="15 16">
    <name type="scientific">Hermetia illucens</name>
    <name type="common">Black soldier fly</name>
    <dbReference type="NCBI Taxonomy" id="343691"/>
    <lineage>
        <taxon>Eukaryota</taxon>
        <taxon>Metazoa</taxon>
        <taxon>Ecdysozoa</taxon>
        <taxon>Arthropoda</taxon>
        <taxon>Hexapoda</taxon>
        <taxon>Insecta</taxon>
        <taxon>Pterygota</taxon>
        <taxon>Neoptera</taxon>
        <taxon>Endopterygota</taxon>
        <taxon>Diptera</taxon>
        <taxon>Brachycera</taxon>
        <taxon>Stratiomyomorpha</taxon>
        <taxon>Stratiomyidae</taxon>
        <taxon>Hermetiinae</taxon>
        <taxon>Hermetia</taxon>
    </lineage>
</organism>
<reference evidence="15 16" key="1">
    <citation type="submission" date="2020-11" db="EMBL/GenBank/DDBJ databases">
        <authorList>
            <person name="Wallbank WR R."/>
            <person name="Pardo Diaz C."/>
            <person name="Kozak K."/>
            <person name="Martin S."/>
            <person name="Jiggins C."/>
            <person name="Moest M."/>
            <person name="Warren A I."/>
            <person name="Generalovic N T."/>
            <person name="Byers J.R.P. K."/>
            <person name="Montejo-Kovacevich G."/>
            <person name="Yen C E."/>
        </authorList>
    </citation>
    <scope>NUCLEOTIDE SEQUENCE [LARGE SCALE GENOMIC DNA]</scope>
</reference>
<dbReference type="AlphaFoldDB" id="A0A7R8YZV5"/>
<evidence type="ECO:0000256" key="8">
    <source>
        <dbReference type="ARBA" id="ARBA00023008"/>
    </source>
</evidence>
<evidence type="ECO:0000256" key="2">
    <source>
        <dbReference type="ARBA" id="ARBA00004613"/>
    </source>
</evidence>
<evidence type="ECO:0000256" key="1">
    <source>
        <dbReference type="ARBA" id="ARBA00001973"/>
    </source>
</evidence>
<keyword evidence="7" id="KW-0560">Oxidoreductase</keyword>
<evidence type="ECO:0000256" key="3">
    <source>
        <dbReference type="ARBA" id="ARBA00009928"/>
    </source>
</evidence>
<dbReference type="Proteomes" id="UP000594454">
    <property type="component" value="Chromosome 6"/>
</dbReference>
<keyword evidence="16" id="KW-1185">Reference proteome</keyword>
<dbReference type="PROSITE" id="PS00210">
    <property type="entry name" value="HEMOCYANIN_2"/>
    <property type="match status" value="1"/>
</dbReference>
<dbReference type="FunFam" id="1.20.1370.10:FF:000001">
    <property type="entry name" value="Phenoloxidase 2"/>
    <property type="match status" value="1"/>
</dbReference>
<evidence type="ECO:0000256" key="6">
    <source>
        <dbReference type="ARBA" id="ARBA00022723"/>
    </source>
</evidence>
<dbReference type="Pfam" id="PF03722">
    <property type="entry name" value="Hemocyanin_N"/>
    <property type="match status" value="1"/>
</dbReference>
<dbReference type="GO" id="GO:0046872">
    <property type="term" value="F:metal ion binding"/>
    <property type="evidence" value="ECO:0007669"/>
    <property type="project" value="UniProtKB-KW"/>
</dbReference>
<evidence type="ECO:0000256" key="12">
    <source>
        <dbReference type="ARBA" id="ARBA00048233"/>
    </source>
</evidence>
<dbReference type="InterPro" id="IPR005204">
    <property type="entry name" value="Hemocyanin_N"/>
</dbReference>
<evidence type="ECO:0000256" key="10">
    <source>
        <dbReference type="ARBA" id="ARBA00023101"/>
    </source>
</evidence>
<sequence length="685" mass="79654">MADKKNLLLLFDRPQEPIFMQKEGKVVFDVPDNFLTDRYKPIGNDVQNRFGDKAEKRIPVKNISIPDLRIPMSLGRNEQFSLFVPRHRRIAGRLIDIFMGVRSIDDLQSVALYARDRVNAYLFNYALSVALLHRPDTKGLSLPSFVETFPDKYVDSKVFSQIREEASIVQEQSRMPIVIPRDYTASDLDEEHRLWYFREDMGINLHHWHWHLVYPFEAASREIVNKDRRGELFYYMHQQVIARYNLERFSNNLARVKRFNNLREPIPEGYFPKMDSLVASRAWPPRFANTAIKDLDRELDQIKLDVADLERWRDRFYEAVQQGFVVDESGNRIALDETRGIDILGNMMESSIISPNRQLYGDLHNMGHVFISYAHDPDHRHLESFGVMGDSATAMRDPVFYKWHAYIDDIFQEHKESLTPYTLPQLNYRGVTVSGITVTPETGRADTFQTFWQQSDIDLSRGMDFVPRGNVFARFTHLQHSPFTYTININNEGGAARFGTVRIFLGPKFDERGTEMLFRDQRLLMIELDKFVVSLRPGQNTVRRRSTESTVTIPFERTFRNLDQNRPAAGTAEEAQFNFCGCGWPNHMLIPKGRPEGLRCQLFVMVSNYEDDRVDQDLTGTCNDAASYCGVKDRRYPDRRAMGYPFDRLPRQGSDRLSNFLTPNMLVKDVSIVFSDRTTIRGQKI</sequence>
<evidence type="ECO:0000313" key="15">
    <source>
        <dbReference type="EMBL" id="CAD7091974.1"/>
    </source>
</evidence>
<feature type="domain" description="Tyrosinase copper-binding" evidence="14">
    <location>
        <begin position="397"/>
        <end position="408"/>
    </location>
</feature>
<keyword evidence="9" id="KW-0503">Monooxygenase</keyword>
<proteinExistence type="inferred from homology"/>
<evidence type="ECO:0000256" key="4">
    <source>
        <dbReference type="ARBA" id="ARBA00011906"/>
    </source>
</evidence>
<dbReference type="Pfam" id="PF03723">
    <property type="entry name" value="Hemocyanin_C"/>
    <property type="match status" value="1"/>
</dbReference>
<comment type="similarity">
    <text evidence="3">Belongs to the tyrosinase family.</text>
</comment>
<keyword evidence="8" id="KW-0186">Copper</keyword>
<dbReference type="GO" id="GO:0004503">
    <property type="term" value="F:tyrosinase activity"/>
    <property type="evidence" value="ECO:0007669"/>
    <property type="project" value="UniProtKB-EC"/>
</dbReference>
<dbReference type="Pfam" id="PF00372">
    <property type="entry name" value="Hemocyanin_M"/>
    <property type="match status" value="1"/>
</dbReference>
<evidence type="ECO:0000256" key="11">
    <source>
        <dbReference type="ARBA" id="ARBA00023157"/>
    </source>
</evidence>
<dbReference type="PANTHER" id="PTHR11511">
    <property type="entry name" value="LARVAL STORAGE PROTEIN/PHENOLOXIDASE"/>
    <property type="match status" value="1"/>
</dbReference>
<dbReference type="InterPro" id="IPR005203">
    <property type="entry name" value="Hemocyanin_C"/>
</dbReference>
<comment type="catalytic activity">
    <reaction evidence="13">
        <text>L-tyrosine + O2 = L-dopaquinone + H2O</text>
        <dbReference type="Rhea" id="RHEA:18117"/>
        <dbReference type="ChEBI" id="CHEBI:15377"/>
        <dbReference type="ChEBI" id="CHEBI:15379"/>
        <dbReference type="ChEBI" id="CHEBI:57924"/>
        <dbReference type="ChEBI" id="CHEBI:58315"/>
        <dbReference type="EC" id="1.14.18.1"/>
    </reaction>
</comment>
<dbReference type="InterPro" id="IPR036697">
    <property type="entry name" value="Hemocyanin_N_sf"/>
</dbReference>
<dbReference type="InParanoid" id="A0A7R8YZV5"/>
<dbReference type="Gene3D" id="2.60.40.1520">
    <property type="entry name" value="Hemocyanin, C-terminal domain"/>
    <property type="match status" value="1"/>
</dbReference>
<evidence type="ECO:0000256" key="13">
    <source>
        <dbReference type="ARBA" id="ARBA00048881"/>
    </source>
</evidence>
<dbReference type="Gene3D" id="1.10.1280.10">
    <property type="entry name" value="Di-copper center containing domain from catechol oxidase"/>
    <property type="match status" value="1"/>
</dbReference>
<dbReference type="InterPro" id="IPR014756">
    <property type="entry name" value="Ig_E-set"/>
</dbReference>
<dbReference type="PROSITE" id="PS00209">
    <property type="entry name" value="HEMOCYANIN_1"/>
    <property type="match status" value="1"/>
</dbReference>
<dbReference type="InterPro" id="IPR013788">
    <property type="entry name" value="Hemocyanin/hexamerin"/>
</dbReference>
<dbReference type="FunFam" id="1.10.1280.10:FF:000004">
    <property type="entry name" value="Hemocyanin subunit 2"/>
    <property type="match status" value="1"/>
</dbReference>
<dbReference type="GO" id="GO:0035011">
    <property type="term" value="P:melanotic encapsulation of foreign target"/>
    <property type="evidence" value="ECO:0007669"/>
    <property type="project" value="UniProtKB-ARBA"/>
</dbReference>
<dbReference type="SUPFAM" id="SSF48056">
    <property type="entry name" value="Di-copper centre-containing domain"/>
    <property type="match status" value="1"/>
</dbReference>
<evidence type="ECO:0000313" key="16">
    <source>
        <dbReference type="Proteomes" id="UP000594454"/>
    </source>
</evidence>
<dbReference type="InterPro" id="IPR002227">
    <property type="entry name" value="Tyrosinase_Cu-bd"/>
</dbReference>
<dbReference type="Gene3D" id="1.20.1370.10">
    <property type="entry name" value="Hemocyanin, N-terminal domain"/>
    <property type="match status" value="1"/>
</dbReference>
<dbReference type="SUPFAM" id="SSF81296">
    <property type="entry name" value="E set domains"/>
    <property type="match status" value="1"/>
</dbReference>
<dbReference type="FunFam" id="2.60.40.1520:FF:000001">
    <property type="entry name" value="Hemocyanin subunit 2"/>
    <property type="match status" value="1"/>
</dbReference>
<dbReference type="GO" id="GO:0042438">
    <property type="term" value="P:melanin biosynthetic process"/>
    <property type="evidence" value="ECO:0007669"/>
    <property type="project" value="UniProtKB-KW"/>
</dbReference>
<keyword evidence="10" id="KW-0470">Melanin biosynthesis</keyword>
<keyword evidence="5" id="KW-0964">Secreted</keyword>
<name>A0A7R8YZV5_HERIL</name>
<dbReference type="SUPFAM" id="SSF48050">
    <property type="entry name" value="Hemocyanin, N-terminal domain"/>
    <property type="match status" value="1"/>
</dbReference>
<dbReference type="PANTHER" id="PTHR11511:SF4">
    <property type="entry name" value="PHENOLOXIDASE 2-RELATED"/>
    <property type="match status" value="1"/>
</dbReference>
<comment type="cofactor">
    <cofactor evidence="1">
        <name>Cu(2+)</name>
        <dbReference type="ChEBI" id="CHEBI:29036"/>
    </cofactor>
</comment>
<dbReference type="PROSITE" id="PS00498">
    <property type="entry name" value="TYROSINASE_2"/>
    <property type="match status" value="1"/>
</dbReference>
<protein>
    <recommendedName>
        <fullName evidence="4">tyrosinase</fullName>
        <ecNumber evidence="4">1.14.18.1</ecNumber>
    </recommendedName>
</protein>
<dbReference type="GO" id="GO:0005576">
    <property type="term" value="C:extracellular region"/>
    <property type="evidence" value="ECO:0007669"/>
    <property type="project" value="UniProtKB-SubCell"/>
</dbReference>
<dbReference type="GO" id="GO:0042417">
    <property type="term" value="P:dopamine metabolic process"/>
    <property type="evidence" value="ECO:0007669"/>
    <property type="project" value="UniProtKB-ARBA"/>
</dbReference>
<evidence type="ECO:0000259" key="14">
    <source>
        <dbReference type="PROSITE" id="PS00498"/>
    </source>
</evidence>
<dbReference type="PRINTS" id="PR00187">
    <property type="entry name" value="HAEMOCYANIN"/>
</dbReference>
<evidence type="ECO:0000256" key="7">
    <source>
        <dbReference type="ARBA" id="ARBA00023002"/>
    </source>
</evidence>